<accession>A0A0N7LNY0</accession>
<keyword evidence="1" id="KW-1133">Transmembrane helix</keyword>
<gene>
    <name evidence="2" type="ORF">RUM4293_02571</name>
</gene>
<evidence type="ECO:0000313" key="3">
    <source>
        <dbReference type="Proteomes" id="UP000050786"/>
    </source>
</evidence>
<evidence type="ECO:0000256" key="1">
    <source>
        <dbReference type="SAM" id="Phobius"/>
    </source>
</evidence>
<name>A0A0N7LNY0_9RHOB</name>
<feature type="transmembrane region" description="Helical" evidence="1">
    <location>
        <begin position="12"/>
        <end position="32"/>
    </location>
</feature>
<keyword evidence="1" id="KW-0812">Transmembrane</keyword>
<keyword evidence="3" id="KW-1185">Reference proteome</keyword>
<dbReference type="EMBL" id="CYPS01000038">
    <property type="protein sequence ID" value="CUH43676.1"/>
    <property type="molecule type" value="Genomic_DNA"/>
</dbReference>
<keyword evidence="1" id="KW-0472">Membrane</keyword>
<dbReference type="Proteomes" id="UP000050786">
    <property type="component" value="Unassembled WGS sequence"/>
</dbReference>
<evidence type="ECO:0000313" key="2">
    <source>
        <dbReference type="EMBL" id="CUH43676.1"/>
    </source>
</evidence>
<reference evidence="3" key="1">
    <citation type="submission" date="2015-09" db="EMBL/GenBank/DDBJ databases">
        <authorList>
            <person name="Rodrigo-Torres L."/>
            <person name="Arahal D.R."/>
        </authorList>
    </citation>
    <scope>NUCLEOTIDE SEQUENCE [LARGE SCALE GENOMIC DNA]</scope>
    <source>
        <strain evidence="3">CECT 4293</strain>
    </source>
</reference>
<proteinExistence type="predicted"/>
<organism evidence="2 3">
    <name type="scientific">Ruegeria atlantica</name>
    <dbReference type="NCBI Taxonomy" id="81569"/>
    <lineage>
        <taxon>Bacteria</taxon>
        <taxon>Pseudomonadati</taxon>
        <taxon>Pseudomonadota</taxon>
        <taxon>Alphaproteobacteria</taxon>
        <taxon>Rhodobacterales</taxon>
        <taxon>Roseobacteraceae</taxon>
        <taxon>Ruegeria</taxon>
    </lineage>
</organism>
<protein>
    <submittedName>
        <fullName evidence="2">Uncharacterized protein</fullName>
    </submittedName>
</protein>
<sequence>MLVKRKIGRKYRLLNFSTDLYAGVSSAFLAVFKNEVRKSMVYIADVTMAKNESHSRRMGFVADGNRELERVEHLMLRAGLLLGVGDQSTSRPQVGAIECLLEDASSKMIPSDIKALLVDHTGQSEMVGIHYPFHFIKEPHKRVIFRTDPTRIDFAQMAQFAVRAGTHPVDMYHSRARNKVMGFERSLTTSGLKSLWYYKQYYNPVMVMKLVDILRFAHNCTDLMVKESKSPAMKLGIAKGFVYDRDLFSF</sequence>
<dbReference type="AlphaFoldDB" id="A0A0N7LNY0"/>